<feature type="region of interest" description="Disordered" evidence="2">
    <location>
        <begin position="1"/>
        <end position="54"/>
    </location>
</feature>
<sequence>MIGGTGVLDIHRVDRARSRPSSALPTRALPQPGSNKAKKSKERPASAAAYHNYRSAPPTLFQELGVVEDEARAKQTSKKCEDARPLRVSVGTMKEEGIDWRKIDWMTRESRGGQGLSQTSSSRLTSDDYRAMLEEAKSTLPGRHSRGEDEYGGGGGSHARHFSTSSSVPPPDSASTFNTADNKVLYAVWEKLERMKKAVAVRLWLDEMQSKFPDRVPLEDMRKKVEASEGKRVSELDLLLRVHLVKGSPSLARFMSHAELVDATSDDLMEILFPFVSALDEGRRRAVLRQNHELSSKVSELEREKGELERRLSKAEAEAAMWRKIAEERKEELTAERAVHFEELKQAEEGLFKLERMNRKMGKPKLVTRLSEKGVSSERSFRKKRDERSYSVSMTVRTPTKR</sequence>
<protein>
    <submittedName>
        <fullName evidence="3">Uncharacterized protein</fullName>
    </submittedName>
</protein>
<name>A0A7S3D581_9EUKA</name>
<evidence type="ECO:0000256" key="2">
    <source>
        <dbReference type="SAM" id="MobiDB-lite"/>
    </source>
</evidence>
<feature type="compositionally biased region" description="Polar residues" evidence="2">
    <location>
        <begin position="162"/>
        <end position="176"/>
    </location>
</feature>
<evidence type="ECO:0000256" key="1">
    <source>
        <dbReference type="SAM" id="Coils"/>
    </source>
</evidence>
<proteinExistence type="predicted"/>
<reference evidence="3" key="1">
    <citation type="submission" date="2021-01" db="EMBL/GenBank/DDBJ databases">
        <authorList>
            <person name="Corre E."/>
            <person name="Pelletier E."/>
            <person name="Niang G."/>
            <person name="Scheremetjew M."/>
            <person name="Finn R."/>
            <person name="Kale V."/>
            <person name="Holt S."/>
            <person name="Cochrane G."/>
            <person name="Meng A."/>
            <person name="Brown T."/>
            <person name="Cohen L."/>
        </authorList>
    </citation>
    <scope>NUCLEOTIDE SEQUENCE</scope>
    <source>
        <strain evidence="3">NIES-2562</strain>
    </source>
</reference>
<organism evidence="3">
    <name type="scientific">Palpitomonas bilix</name>
    <dbReference type="NCBI Taxonomy" id="652834"/>
    <lineage>
        <taxon>Eukaryota</taxon>
        <taxon>Eukaryota incertae sedis</taxon>
    </lineage>
</organism>
<evidence type="ECO:0000313" key="3">
    <source>
        <dbReference type="EMBL" id="CAE0246337.1"/>
    </source>
</evidence>
<accession>A0A7S3D581</accession>
<dbReference type="EMBL" id="HBIB01012946">
    <property type="protein sequence ID" value="CAE0246337.1"/>
    <property type="molecule type" value="Transcribed_RNA"/>
</dbReference>
<feature type="region of interest" description="Disordered" evidence="2">
    <location>
        <begin position="368"/>
        <end position="402"/>
    </location>
</feature>
<gene>
    <name evidence="3" type="ORF">PBIL07802_LOCUS8520</name>
</gene>
<feature type="compositionally biased region" description="Polar residues" evidence="2">
    <location>
        <begin position="390"/>
        <end position="402"/>
    </location>
</feature>
<feature type="coiled-coil region" evidence="1">
    <location>
        <begin position="284"/>
        <end position="350"/>
    </location>
</feature>
<feature type="compositionally biased region" description="Basic and acidic residues" evidence="2">
    <location>
        <begin position="370"/>
        <end position="389"/>
    </location>
</feature>
<dbReference type="AlphaFoldDB" id="A0A7S3D581"/>
<keyword evidence="1" id="KW-0175">Coiled coil</keyword>
<feature type="region of interest" description="Disordered" evidence="2">
    <location>
        <begin position="135"/>
        <end position="176"/>
    </location>
</feature>